<dbReference type="InterPro" id="IPR051909">
    <property type="entry name" value="MFP_Cation_Efflux"/>
</dbReference>
<dbReference type="GO" id="GO:0046914">
    <property type="term" value="F:transition metal ion binding"/>
    <property type="evidence" value="ECO:0007669"/>
    <property type="project" value="TreeGrafter"/>
</dbReference>
<dbReference type="RefSeq" id="WP_125245583.1">
    <property type="nucleotide sequence ID" value="NZ_RSED01000037.1"/>
</dbReference>
<dbReference type="Gene3D" id="2.40.50.100">
    <property type="match status" value="1"/>
</dbReference>
<dbReference type="FunFam" id="2.40.30.170:FF:000010">
    <property type="entry name" value="Efflux RND transporter periplasmic adaptor subunit"/>
    <property type="match status" value="1"/>
</dbReference>
<dbReference type="Pfam" id="PF25973">
    <property type="entry name" value="BSH_CzcB"/>
    <property type="match status" value="1"/>
</dbReference>
<dbReference type="GO" id="GO:0022857">
    <property type="term" value="F:transmembrane transporter activity"/>
    <property type="evidence" value="ECO:0007669"/>
    <property type="project" value="InterPro"/>
</dbReference>
<comment type="similarity">
    <text evidence="1">Belongs to the membrane fusion protein (MFP) (TC 8.A.1) family.</text>
</comment>
<feature type="domain" description="CzcB-like C-terminal circularly permuted SH3-like" evidence="9">
    <location>
        <begin position="359"/>
        <end position="418"/>
    </location>
</feature>
<evidence type="ECO:0000259" key="6">
    <source>
        <dbReference type="Pfam" id="PF25893"/>
    </source>
</evidence>
<accession>A0A3R8RYH1</accession>
<feature type="compositionally biased region" description="Basic and acidic residues" evidence="4">
    <location>
        <begin position="67"/>
        <end position="90"/>
    </location>
</feature>
<evidence type="ECO:0000256" key="2">
    <source>
        <dbReference type="ARBA" id="ARBA00022448"/>
    </source>
</evidence>
<dbReference type="Pfam" id="PF25893">
    <property type="entry name" value="HH_CzcB"/>
    <property type="match status" value="1"/>
</dbReference>
<dbReference type="SUPFAM" id="SSF111369">
    <property type="entry name" value="HlyD-like secretion proteins"/>
    <property type="match status" value="1"/>
</dbReference>
<dbReference type="GO" id="GO:0030288">
    <property type="term" value="C:outer membrane-bounded periplasmic space"/>
    <property type="evidence" value="ECO:0007669"/>
    <property type="project" value="TreeGrafter"/>
</dbReference>
<gene>
    <name evidence="10" type="ORF">EIP75_23285</name>
</gene>
<dbReference type="InterPro" id="IPR058649">
    <property type="entry name" value="CzcB_C"/>
</dbReference>
<feature type="transmembrane region" description="Helical" evidence="5">
    <location>
        <begin position="7"/>
        <end position="27"/>
    </location>
</feature>
<evidence type="ECO:0000256" key="4">
    <source>
        <dbReference type="SAM" id="MobiDB-lite"/>
    </source>
</evidence>
<feature type="domain" description="CusB-like beta-barrel" evidence="7">
    <location>
        <begin position="276"/>
        <end position="351"/>
    </location>
</feature>
<dbReference type="Gene3D" id="2.40.420.20">
    <property type="match status" value="1"/>
</dbReference>
<dbReference type="AlphaFoldDB" id="A0A3R8RYH1"/>
<sequence>MNNQQKIIVAAIAAITIAAGTAVWVFGGSSSTAASHSEAEGHDDKEHHNEAPAKPEAGKEGNAQAAADDKGKAGGDGHGDHGEEAEEEAVKLTEEQIKLSRIKVEKAQAGTVMSGAEFQGEAKFDADRTAQVVPRVAGVVELVKADLGQRVKKGDVLAVISSPDLSGQRAALLAARERASAARATYQREKSLWEQKISAQQDYLIAQQQLREAEIEQRNAEQRLSALGASATATADGLSRFEIRAPFDGTIVEKSLALGETVASDAKVFVISDLSKVWVEFYVPAKDIEKVQVGATASVKATGSDQVVTGTVNYVGSLLGATTRTATARITMTNPAGAWRPGLFLAVNVLSERSQVPLVIRNDALQSVEDKPSVFVRTPEGFKAQVVKLGRSDGTYTEVLSGLTAGADYATENSFILKAELGKGSAEHGH</sequence>
<feature type="region of interest" description="Disordered" evidence="4">
    <location>
        <begin position="32"/>
        <end position="90"/>
    </location>
</feature>
<evidence type="ECO:0000313" key="11">
    <source>
        <dbReference type="Proteomes" id="UP000269265"/>
    </source>
</evidence>
<dbReference type="InterPro" id="IPR058647">
    <property type="entry name" value="BSH_CzcB-like"/>
</dbReference>
<proteinExistence type="inferred from homology"/>
<evidence type="ECO:0000259" key="8">
    <source>
        <dbReference type="Pfam" id="PF25973"/>
    </source>
</evidence>
<reference evidence="10 11" key="1">
    <citation type="submission" date="2018-12" db="EMBL/GenBank/DDBJ databases">
        <title>The whole draft genome of Aquabacterium sp. SJQ9.</title>
        <authorList>
            <person name="Sun L."/>
            <person name="Gao X."/>
            <person name="Chen W."/>
            <person name="Huang K."/>
        </authorList>
    </citation>
    <scope>NUCLEOTIDE SEQUENCE [LARGE SCALE GENOMIC DNA]</scope>
    <source>
        <strain evidence="10 11">SJQ9</strain>
    </source>
</reference>
<dbReference type="Gene3D" id="1.10.287.470">
    <property type="entry name" value="Helix hairpin bin"/>
    <property type="match status" value="1"/>
</dbReference>
<dbReference type="InterPro" id="IPR058648">
    <property type="entry name" value="HH_CzcB-like"/>
</dbReference>
<feature type="compositionally biased region" description="Basic and acidic residues" evidence="4">
    <location>
        <begin position="37"/>
        <end position="59"/>
    </location>
</feature>
<evidence type="ECO:0000313" key="10">
    <source>
        <dbReference type="EMBL" id="RRR99968.1"/>
    </source>
</evidence>
<protein>
    <submittedName>
        <fullName evidence="10">Efflux RND transporter periplasmic adaptor subunit</fullName>
    </submittedName>
</protein>
<dbReference type="Pfam" id="PF25975">
    <property type="entry name" value="CzcB_C"/>
    <property type="match status" value="1"/>
</dbReference>
<dbReference type="InterPro" id="IPR058792">
    <property type="entry name" value="Beta-barrel_RND_2"/>
</dbReference>
<keyword evidence="3" id="KW-0175">Coiled coil</keyword>
<feature type="domain" description="CzcB-like alpha-helical hairpin" evidence="6">
    <location>
        <begin position="168"/>
        <end position="226"/>
    </location>
</feature>
<keyword evidence="5" id="KW-0472">Membrane</keyword>
<dbReference type="PANTHER" id="PTHR30097">
    <property type="entry name" value="CATION EFFLUX SYSTEM PROTEIN CUSB"/>
    <property type="match status" value="1"/>
</dbReference>
<comment type="caution">
    <text evidence="10">The sequence shown here is derived from an EMBL/GenBank/DDBJ whole genome shotgun (WGS) entry which is preliminary data.</text>
</comment>
<evidence type="ECO:0000256" key="1">
    <source>
        <dbReference type="ARBA" id="ARBA00009477"/>
    </source>
</evidence>
<dbReference type="GO" id="GO:0060003">
    <property type="term" value="P:copper ion export"/>
    <property type="evidence" value="ECO:0007669"/>
    <property type="project" value="TreeGrafter"/>
</dbReference>
<feature type="domain" description="CzcB-like barrel-sandwich hybrid" evidence="8">
    <location>
        <begin position="128"/>
        <end position="273"/>
    </location>
</feature>
<dbReference type="Pfam" id="PF25954">
    <property type="entry name" value="Beta-barrel_RND_2"/>
    <property type="match status" value="1"/>
</dbReference>
<keyword evidence="2" id="KW-0813">Transport</keyword>
<keyword evidence="11" id="KW-1185">Reference proteome</keyword>
<dbReference type="Gene3D" id="2.40.30.170">
    <property type="match status" value="1"/>
</dbReference>
<organism evidence="10 11">
    <name type="scientific">Aquabacterium soli</name>
    <dbReference type="NCBI Taxonomy" id="2493092"/>
    <lineage>
        <taxon>Bacteria</taxon>
        <taxon>Pseudomonadati</taxon>
        <taxon>Pseudomonadota</taxon>
        <taxon>Betaproteobacteria</taxon>
        <taxon>Burkholderiales</taxon>
        <taxon>Aquabacterium</taxon>
    </lineage>
</organism>
<dbReference type="PANTHER" id="PTHR30097:SF4">
    <property type="entry name" value="SLR6042 PROTEIN"/>
    <property type="match status" value="1"/>
</dbReference>
<evidence type="ECO:0000259" key="9">
    <source>
        <dbReference type="Pfam" id="PF25975"/>
    </source>
</evidence>
<feature type="coiled-coil region" evidence="3">
    <location>
        <begin position="196"/>
        <end position="230"/>
    </location>
</feature>
<dbReference type="NCBIfam" id="TIGR01730">
    <property type="entry name" value="RND_mfp"/>
    <property type="match status" value="1"/>
</dbReference>
<evidence type="ECO:0000256" key="5">
    <source>
        <dbReference type="SAM" id="Phobius"/>
    </source>
</evidence>
<keyword evidence="5" id="KW-0812">Transmembrane</keyword>
<dbReference type="GO" id="GO:0015679">
    <property type="term" value="P:plasma membrane copper ion transport"/>
    <property type="evidence" value="ECO:0007669"/>
    <property type="project" value="TreeGrafter"/>
</dbReference>
<dbReference type="InterPro" id="IPR006143">
    <property type="entry name" value="RND_pump_MFP"/>
</dbReference>
<evidence type="ECO:0000259" key="7">
    <source>
        <dbReference type="Pfam" id="PF25954"/>
    </source>
</evidence>
<dbReference type="Proteomes" id="UP000269265">
    <property type="component" value="Unassembled WGS sequence"/>
</dbReference>
<keyword evidence="5" id="KW-1133">Transmembrane helix</keyword>
<dbReference type="GO" id="GO:0016020">
    <property type="term" value="C:membrane"/>
    <property type="evidence" value="ECO:0007669"/>
    <property type="project" value="InterPro"/>
</dbReference>
<evidence type="ECO:0000256" key="3">
    <source>
        <dbReference type="SAM" id="Coils"/>
    </source>
</evidence>
<name>A0A3R8RYH1_9BURK</name>
<dbReference type="EMBL" id="RSED01000037">
    <property type="protein sequence ID" value="RRR99968.1"/>
    <property type="molecule type" value="Genomic_DNA"/>
</dbReference>